<sequence length="249" mass="28220">MKNYMKSEFRRLRKKKVGYVVLLLGIALLVGAAFGLDFMSQRELEFPYTTNMFYYSSIFVAPNFLLMLTGTLAIVLLGRDRDLISVSIGFGVNRSHIFWGKYFVTLINFLIIGAIFFGVAYASGEMIVPNTEVEYLHRFINNSLNLLPILLSALTVTYVTAILFNSEISAFILILLIYRVINYASNAIIGILPQSEPVFDYLPGTLFSELSVNYLTGNVQLEYVHWGINLGIILVFLLLGSLLYRRKSY</sequence>
<protein>
    <submittedName>
        <fullName evidence="2">Uncharacterized protein</fullName>
    </submittedName>
</protein>
<dbReference type="Proteomes" id="UP000190409">
    <property type="component" value="Unassembled WGS sequence"/>
</dbReference>
<reference evidence="2 3" key="1">
    <citation type="submission" date="2017-01" db="EMBL/GenBank/DDBJ databases">
        <title>Complete Genome Sequence of Dolosigranulum pigrum isolated from a Patient with interstitial lung disease.</title>
        <authorList>
            <person name="Mukhopadhyay R."/>
            <person name="Joaquin J."/>
            <person name="Hogue R."/>
            <person name="Fitzgerald S."/>
            <person name="Jospin G."/>
            <person name="Eisen J.A."/>
            <person name="Chaturvedi V."/>
        </authorList>
    </citation>
    <scope>NUCLEOTIDE SEQUENCE [LARGE SCALE GENOMIC DNA]</scope>
    <source>
        <strain evidence="2 3">15S00348</strain>
    </source>
</reference>
<accession>A0A1S8KQ54</accession>
<evidence type="ECO:0000313" key="2">
    <source>
        <dbReference type="EMBL" id="OOL81846.1"/>
    </source>
</evidence>
<dbReference type="EMBL" id="MUYF01000003">
    <property type="protein sequence ID" value="OOL81846.1"/>
    <property type="molecule type" value="Genomic_DNA"/>
</dbReference>
<evidence type="ECO:0000256" key="1">
    <source>
        <dbReference type="SAM" id="Phobius"/>
    </source>
</evidence>
<evidence type="ECO:0000313" key="3">
    <source>
        <dbReference type="Proteomes" id="UP000190409"/>
    </source>
</evidence>
<feature type="transmembrane region" description="Helical" evidence="1">
    <location>
        <begin position="99"/>
        <end position="123"/>
    </location>
</feature>
<keyword evidence="1" id="KW-0812">Transmembrane</keyword>
<keyword evidence="1" id="KW-0472">Membrane</keyword>
<feature type="transmembrane region" description="Helical" evidence="1">
    <location>
        <begin position="143"/>
        <end position="164"/>
    </location>
</feature>
<feature type="transmembrane region" description="Helical" evidence="1">
    <location>
        <begin position="223"/>
        <end position="244"/>
    </location>
</feature>
<keyword evidence="1" id="KW-1133">Transmembrane helix</keyword>
<proteinExistence type="predicted"/>
<dbReference type="AlphaFoldDB" id="A0A1S8KQ54"/>
<feature type="transmembrane region" description="Helical" evidence="1">
    <location>
        <begin position="171"/>
        <end position="192"/>
    </location>
</feature>
<name>A0A1S8KQ54_9LACT</name>
<gene>
    <name evidence="2" type="ORF">BWX42_09155</name>
</gene>
<organism evidence="2 3">
    <name type="scientific">Dolosigranulum pigrum</name>
    <dbReference type="NCBI Taxonomy" id="29394"/>
    <lineage>
        <taxon>Bacteria</taxon>
        <taxon>Bacillati</taxon>
        <taxon>Bacillota</taxon>
        <taxon>Bacilli</taxon>
        <taxon>Lactobacillales</taxon>
        <taxon>Carnobacteriaceae</taxon>
        <taxon>Dolosigranulum</taxon>
    </lineage>
</organism>
<feature type="transmembrane region" description="Helical" evidence="1">
    <location>
        <begin position="59"/>
        <end position="78"/>
    </location>
</feature>
<comment type="caution">
    <text evidence="2">The sequence shown here is derived from an EMBL/GenBank/DDBJ whole genome shotgun (WGS) entry which is preliminary data.</text>
</comment>